<comment type="similarity">
    <text evidence="1">Belongs to the inositol monophosphatase superfamily.</text>
</comment>
<organism evidence="3 4">
    <name type="scientific">Histidinibacterium aquaticum</name>
    <dbReference type="NCBI Taxonomy" id="2613962"/>
    <lineage>
        <taxon>Bacteria</taxon>
        <taxon>Pseudomonadati</taxon>
        <taxon>Pseudomonadota</taxon>
        <taxon>Alphaproteobacteria</taxon>
        <taxon>Rhodobacterales</taxon>
        <taxon>Paracoccaceae</taxon>
        <taxon>Histidinibacterium</taxon>
    </lineage>
</organism>
<evidence type="ECO:0000313" key="4">
    <source>
        <dbReference type="Proteomes" id="UP000326554"/>
    </source>
</evidence>
<dbReference type="PRINTS" id="PR00377">
    <property type="entry name" value="IMPHPHTASES"/>
</dbReference>
<dbReference type="AlphaFoldDB" id="A0A5J5GMF9"/>
<keyword evidence="2" id="KW-0460">Magnesium</keyword>
<dbReference type="Proteomes" id="UP000326554">
    <property type="component" value="Unassembled WGS sequence"/>
</dbReference>
<feature type="binding site" evidence="2">
    <location>
        <position position="97"/>
    </location>
    <ligand>
        <name>Mg(2+)</name>
        <dbReference type="ChEBI" id="CHEBI:18420"/>
        <label>1</label>
        <note>catalytic</note>
    </ligand>
</feature>
<dbReference type="GO" id="GO:0008934">
    <property type="term" value="F:inositol monophosphate 1-phosphatase activity"/>
    <property type="evidence" value="ECO:0007669"/>
    <property type="project" value="TreeGrafter"/>
</dbReference>
<dbReference type="SUPFAM" id="SSF56655">
    <property type="entry name" value="Carbohydrate phosphatase"/>
    <property type="match status" value="1"/>
</dbReference>
<dbReference type="GO" id="GO:0006020">
    <property type="term" value="P:inositol metabolic process"/>
    <property type="evidence" value="ECO:0007669"/>
    <property type="project" value="TreeGrafter"/>
</dbReference>
<name>A0A5J5GMF9_9RHOB</name>
<dbReference type="PANTHER" id="PTHR20854:SF4">
    <property type="entry name" value="INOSITOL-1-MONOPHOSPHATASE-RELATED"/>
    <property type="match status" value="1"/>
</dbReference>
<evidence type="ECO:0000313" key="3">
    <source>
        <dbReference type="EMBL" id="KAA9009350.1"/>
    </source>
</evidence>
<reference evidence="3 4" key="1">
    <citation type="submission" date="2019-09" db="EMBL/GenBank/DDBJ databases">
        <authorList>
            <person name="Park J.-S."/>
            <person name="Choi H.-J."/>
        </authorList>
    </citation>
    <scope>NUCLEOTIDE SEQUENCE [LARGE SCALE GENOMIC DNA]</scope>
    <source>
        <strain evidence="3 4">176SS1-4</strain>
    </source>
</reference>
<keyword evidence="2" id="KW-0479">Metal-binding</keyword>
<accession>A0A5J5GMF9</accession>
<keyword evidence="4" id="KW-1185">Reference proteome</keyword>
<evidence type="ECO:0000256" key="1">
    <source>
        <dbReference type="ARBA" id="ARBA00009759"/>
    </source>
</evidence>
<feature type="binding site" evidence="2">
    <location>
        <position position="98"/>
    </location>
    <ligand>
        <name>Mg(2+)</name>
        <dbReference type="ChEBI" id="CHEBI:18420"/>
        <label>1</label>
        <note>catalytic</note>
    </ligand>
</feature>
<protein>
    <submittedName>
        <fullName evidence="3">Inositol monophosphatase</fullName>
    </submittedName>
</protein>
<dbReference type="Pfam" id="PF00459">
    <property type="entry name" value="Inositol_P"/>
    <property type="match status" value="1"/>
</dbReference>
<dbReference type="EMBL" id="VYQE01000002">
    <property type="protein sequence ID" value="KAA9009350.1"/>
    <property type="molecule type" value="Genomic_DNA"/>
</dbReference>
<proteinExistence type="inferred from homology"/>
<dbReference type="InterPro" id="IPR000760">
    <property type="entry name" value="Inositol_monophosphatase-like"/>
</dbReference>
<sequence length="275" mass="28750">MSLSRAEEEGLVGLVREVASREILPRFRRLDATEIRAKGRPDDLVTAADLASEAALADGIGRVMPGAAVVGEEAVASDPSVLDRLDAPGRVVVVDPIDGTWNFAHGLATFGVILAVVEDGETVFGLLYDPVFDDWVLTRRGGGTWMCRAGEAPVRLQVGPAPGLGEAQGFVPLFLFGEADRDRIAGGMVRTGRAGSLRCSCHEYRQLVLGGGDFALAAMLKPWDHAAGALALAEAGGVAALTDGTAYVPRLREGHMIAATGEALRGEVAAVYFGG</sequence>
<feature type="binding site" evidence="2">
    <location>
        <position position="224"/>
    </location>
    <ligand>
        <name>Mg(2+)</name>
        <dbReference type="ChEBI" id="CHEBI:18420"/>
        <label>1</label>
        <note>catalytic</note>
    </ligand>
</feature>
<comment type="cofactor">
    <cofactor evidence="2">
        <name>Mg(2+)</name>
        <dbReference type="ChEBI" id="CHEBI:18420"/>
    </cofactor>
</comment>
<dbReference type="PANTHER" id="PTHR20854">
    <property type="entry name" value="INOSITOL MONOPHOSPHATASE"/>
    <property type="match status" value="1"/>
</dbReference>
<dbReference type="Gene3D" id="3.40.190.80">
    <property type="match status" value="1"/>
</dbReference>
<dbReference type="GO" id="GO:0007165">
    <property type="term" value="P:signal transduction"/>
    <property type="evidence" value="ECO:0007669"/>
    <property type="project" value="TreeGrafter"/>
</dbReference>
<comment type="caution">
    <text evidence="3">The sequence shown here is derived from an EMBL/GenBank/DDBJ whole genome shotgun (WGS) entry which is preliminary data.</text>
</comment>
<feature type="binding site" evidence="2">
    <location>
        <position position="72"/>
    </location>
    <ligand>
        <name>Mg(2+)</name>
        <dbReference type="ChEBI" id="CHEBI:18420"/>
        <label>1</label>
        <note>catalytic</note>
    </ligand>
</feature>
<dbReference type="Gene3D" id="3.30.540.10">
    <property type="entry name" value="Fructose-1,6-Bisphosphatase, subunit A, domain 1"/>
    <property type="match status" value="1"/>
</dbReference>
<evidence type="ECO:0000256" key="2">
    <source>
        <dbReference type="PIRSR" id="PIRSR600760-2"/>
    </source>
</evidence>
<dbReference type="RefSeq" id="WP_150444883.1">
    <property type="nucleotide sequence ID" value="NZ_VYQE01000002.1"/>
</dbReference>
<dbReference type="GO" id="GO:0046872">
    <property type="term" value="F:metal ion binding"/>
    <property type="evidence" value="ECO:0007669"/>
    <property type="project" value="UniProtKB-KW"/>
</dbReference>
<gene>
    <name evidence="3" type="ORF">F3S47_08885</name>
</gene>
<feature type="binding site" evidence="2">
    <location>
        <position position="95"/>
    </location>
    <ligand>
        <name>Mg(2+)</name>
        <dbReference type="ChEBI" id="CHEBI:18420"/>
        <label>1</label>
        <note>catalytic</note>
    </ligand>
</feature>